<feature type="region of interest" description="Disordered" evidence="6">
    <location>
        <begin position="1"/>
        <end position="31"/>
    </location>
</feature>
<keyword evidence="3 7" id="KW-0812">Transmembrane</keyword>
<dbReference type="GeneID" id="25564368"/>
<feature type="domain" description="Major facilitator superfamily (MFS) profile" evidence="8">
    <location>
        <begin position="80"/>
        <end position="517"/>
    </location>
</feature>
<feature type="transmembrane region" description="Helical" evidence="7">
    <location>
        <begin position="342"/>
        <end position="364"/>
    </location>
</feature>
<dbReference type="eggNOG" id="KOG0255">
    <property type="taxonomic scope" value="Eukaryota"/>
</dbReference>
<dbReference type="AlphaFoldDB" id="A0A0L0D841"/>
<feature type="transmembrane region" description="Helical" evidence="7">
    <location>
        <begin position="240"/>
        <end position="260"/>
    </location>
</feature>
<evidence type="ECO:0000313" key="9">
    <source>
        <dbReference type="EMBL" id="KNC48400.1"/>
    </source>
</evidence>
<evidence type="ECO:0000256" key="5">
    <source>
        <dbReference type="ARBA" id="ARBA00023136"/>
    </source>
</evidence>
<feature type="transmembrane region" description="Helical" evidence="7">
    <location>
        <begin position="122"/>
        <end position="142"/>
    </location>
</feature>
<evidence type="ECO:0000256" key="4">
    <source>
        <dbReference type="ARBA" id="ARBA00022989"/>
    </source>
</evidence>
<feature type="transmembrane region" description="Helical" evidence="7">
    <location>
        <begin position="149"/>
        <end position="167"/>
    </location>
</feature>
<dbReference type="PANTHER" id="PTHR23511:SF34">
    <property type="entry name" value="SYNAPTIC VESICLE GLYCOPROTEIN 2"/>
    <property type="match status" value="1"/>
</dbReference>
<dbReference type="InterPro" id="IPR005829">
    <property type="entry name" value="Sugar_transporter_CS"/>
</dbReference>
<feature type="transmembrane region" description="Helical" evidence="7">
    <location>
        <begin position="79"/>
        <end position="102"/>
    </location>
</feature>
<keyword evidence="5 7" id="KW-0472">Membrane</keyword>
<evidence type="ECO:0000256" key="7">
    <source>
        <dbReference type="SAM" id="Phobius"/>
    </source>
</evidence>
<keyword evidence="10" id="KW-1185">Reference proteome</keyword>
<sequence length="527" mass="54441">MESGDMVSESYSRSSPSSMGTDSERGSAQGGHAVVDDGLVEDGEEQALLGSEGGEVDMGIASPLDAAVERLGIGRFHKVAVAVLGLANASDAVELLAIGYILPELNKAGAKGFHVTDAQKGFLSAAVFVGMLIGGLFCGLASDRVGRKAMLLWSLGINALAGLASAAAPSWPLLLTARIISGIGVGGSVPSVFTMAVEYLPVHRRGFYLTVVAWHWMVGSIFTASLAWILLGAIGASWRVFAAACAGPAALAFVLTLVLLPETPRFLVAKGRYAAAASVLNRMARRSGHTTPLLGASGAELAPNGPSNIQAGSVPAGSLDEPARETTPSAWRLLDPALRRTTISLAIVWFGLSFGWYGLILWIPTLFDDANLSFSVYASVFIVAAANLPGNIVSAVLMDRIGRKNVLVGTMTTAAGLGVLFAFSHRAGLVITVASAFNAVSIGGWNALDCLSSESFPTPLRTSAMGVLAAFGRLGSMSAQFVNGFLISHSVALLLLVTAGTMFIGGLGALALPRDTSGMRVADKLHG</sequence>
<evidence type="ECO:0000259" key="8">
    <source>
        <dbReference type="PROSITE" id="PS50850"/>
    </source>
</evidence>
<feature type="transmembrane region" description="Helical" evidence="7">
    <location>
        <begin position="405"/>
        <end position="423"/>
    </location>
</feature>
<proteinExistence type="predicted"/>
<dbReference type="STRING" id="461836.A0A0L0D841"/>
<evidence type="ECO:0000256" key="3">
    <source>
        <dbReference type="ARBA" id="ARBA00022692"/>
    </source>
</evidence>
<accession>A0A0L0D841</accession>
<dbReference type="PROSITE" id="PS00216">
    <property type="entry name" value="SUGAR_TRANSPORT_1"/>
    <property type="match status" value="1"/>
</dbReference>
<name>A0A0L0D841_THETB</name>
<gene>
    <name evidence="9" type="ORF">AMSG_04849</name>
</gene>
<dbReference type="Pfam" id="PF00083">
    <property type="entry name" value="Sugar_tr"/>
    <property type="match status" value="1"/>
</dbReference>
<feature type="transmembrane region" description="Helical" evidence="7">
    <location>
        <begin position="179"/>
        <end position="200"/>
    </location>
</feature>
<evidence type="ECO:0000256" key="1">
    <source>
        <dbReference type="ARBA" id="ARBA00004141"/>
    </source>
</evidence>
<feature type="transmembrane region" description="Helical" evidence="7">
    <location>
        <begin position="207"/>
        <end position="234"/>
    </location>
</feature>
<comment type="subcellular location">
    <subcellularLocation>
        <location evidence="1">Membrane</location>
        <topology evidence="1">Multi-pass membrane protein</topology>
    </subcellularLocation>
</comment>
<dbReference type="InterPro" id="IPR036259">
    <property type="entry name" value="MFS_trans_sf"/>
</dbReference>
<evidence type="ECO:0000313" key="10">
    <source>
        <dbReference type="Proteomes" id="UP000054408"/>
    </source>
</evidence>
<dbReference type="InterPro" id="IPR020846">
    <property type="entry name" value="MFS_dom"/>
</dbReference>
<dbReference type="GO" id="GO:0016020">
    <property type="term" value="C:membrane"/>
    <property type="evidence" value="ECO:0007669"/>
    <property type="project" value="UniProtKB-SubCell"/>
</dbReference>
<dbReference type="RefSeq" id="XP_013758517.1">
    <property type="nucleotide sequence ID" value="XM_013903063.1"/>
</dbReference>
<evidence type="ECO:0000256" key="6">
    <source>
        <dbReference type="SAM" id="MobiDB-lite"/>
    </source>
</evidence>
<feature type="transmembrane region" description="Helical" evidence="7">
    <location>
        <begin position="491"/>
        <end position="512"/>
    </location>
</feature>
<dbReference type="OrthoDB" id="3936150at2759"/>
<keyword evidence="2" id="KW-0813">Transport</keyword>
<dbReference type="EMBL" id="GL349451">
    <property type="protein sequence ID" value="KNC48400.1"/>
    <property type="molecule type" value="Genomic_DNA"/>
</dbReference>
<evidence type="ECO:0000256" key="2">
    <source>
        <dbReference type="ARBA" id="ARBA00022448"/>
    </source>
</evidence>
<dbReference type="OMA" id="LKQVWDN"/>
<dbReference type="PROSITE" id="PS50850">
    <property type="entry name" value="MFS"/>
    <property type="match status" value="1"/>
</dbReference>
<dbReference type="Proteomes" id="UP000054408">
    <property type="component" value="Unassembled WGS sequence"/>
</dbReference>
<organism evidence="9 10">
    <name type="scientific">Thecamonas trahens ATCC 50062</name>
    <dbReference type="NCBI Taxonomy" id="461836"/>
    <lineage>
        <taxon>Eukaryota</taxon>
        <taxon>Apusozoa</taxon>
        <taxon>Apusomonadida</taxon>
        <taxon>Apusomonadidae</taxon>
        <taxon>Thecamonas</taxon>
    </lineage>
</organism>
<protein>
    <submittedName>
        <fullName evidence="9">Major facilitator superfamily transporter</fullName>
    </submittedName>
</protein>
<dbReference type="Gene3D" id="1.20.1250.20">
    <property type="entry name" value="MFS general substrate transporter like domains"/>
    <property type="match status" value="1"/>
</dbReference>
<feature type="transmembrane region" description="Helical" evidence="7">
    <location>
        <begin position="376"/>
        <end position="398"/>
    </location>
</feature>
<dbReference type="PANTHER" id="PTHR23511">
    <property type="entry name" value="SYNAPTIC VESICLE GLYCOPROTEIN 2"/>
    <property type="match status" value="1"/>
</dbReference>
<dbReference type="GO" id="GO:0022857">
    <property type="term" value="F:transmembrane transporter activity"/>
    <property type="evidence" value="ECO:0007669"/>
    <property type="project" value="InterPro"/>
</dbReference>
<feature type="compositionally biased region" description="Low complexity" evidence="6">
    <location>
        <begin position="8"/>
        <end position="18"/>
    </location>
</feature>
<keyword evidence="4 7" id="KW-1133">Transmembrane helix</keyword>
<dbReference type="InterPro" id="IPR005828">
    <property type="entry name" value="MFS_sugar_transport-like"/>
</dbReference>
<reference evidence="9 10" key="1">
    <citation type="submission" date="2010-05" db="EMBL/GenBank/DDBJ databases">
        <title>The Genome Sequence of Thecamonas trahens ATCC 50062.</title>
        <authorList>
            <consortium name="The Broad Institute Genome Sequencing Platform"/>
            <person name="Russ C."/>
            <person name="Cuomo C."/>
            <person name="Shea T."/>
            <person name="Young S.K."/>
            <person name="Zeng Q."/>
            <person name="Koehrsen M."/>
            <person name="Haas B."/>
            <person name="Borodovsky M."/>
            <person name="Guigo R."/>
            <person name="Alvarado L."/>
            <person name="Berlin A."/>
            <person name="Bochicchio J."/>
            <person name="Borenstein D."/>
            <person name="Chapman S."/>
            <person name="Chen Z."/>
            <person name="Freedman E."/>
            <person name="Gellesch M."/>
            <person name="Goldberg J."/>
            <person name="Griggs A."/>
            <person name="Gujja S."/>
            <person name="Heilman E."/>
            <person name="Heiman D."/>
            <person name="Hepburn T."/>
            <person name="Howarth C."/>
            <person name="Jen D."/>
            <person name="Larson L."/>
            <person name="Mehta T."/>
            <person name="Park D."/>
            <person name="Pearson M."/>
            <person name="Roberts A."/>
            <person name="Saif S."/>
            <person name="Shenoy N."/>
            <person name="Sisk P."/>
            <person name="Stolte C."/>
            <person name="Sykes S."/>
            <person name="Thomson T."/>
            <person name="Walk T."/>
            <person name="White J."/>
            <person name="Yandava C."/>
            <person name="Burger G."/>
            <person name="Gray M.W."/>
            <person name="Holland P.W.H."/>
            <person name="King N."/>
            <person name="Lang F.B.F."/>
            <person name="Roger A.J."/>
            <person name="Ruiz-Trillo I."/>
            <person name="Lander E."/>
            <person name="Nusbaum C."/>
        </authorList>
    </citation>
    <scope>NUCLEOTIDE SEQUENCE [LARGE SCALE GENOMIC DNA]</scope>
    <source>
        <strain evidence="9 10">ATCC 50062</strain>
    </source>
</reference>
<dbReference type="SUPFAM" id="SSF103473">
    <property type="entry name" value="MFS general substrate transporter"/>
    <property type="match status" value="1"/>
</dbReference>